<dbReference type="PANTHER" id="PTHR10788:SF106">
    <property type="entry name" value="BCDNA.GH08860"/>
    <property type="match status" value="1"/>
</dbReference>
<feature type="transmembrane region" description="Helical" evidence="2">
    <location>
        <begin position="170"/>
        <end position="189"/>
    </location>
</feature>
<dbReference type="Pfam" id="PF00982">
    <property type="entry name" value="Glyco_transf_20"/>
    <property type="match status" value="1"/>
</dbReference>
<feature type="domain" description="HAMP" evidence="3">
    <location>
        <begin position="187"/>
        <end position="239"/>
    </location>
</feature>
<evidence type="ECO:0000259" key="3">
    <source>
        <dbReference type="PROSITE" id="PS50885"/>
    </source>
</evidence>
<dbReference type="GO" id="GO:0005992">
    <property type="term" value="P:trehalose biosynthetic process"/>
    <property type="evidence" value="ECO:0007669"/>
    <property type="project" value="InterPro"/>
</dbReference>
<gene>
    <name evidence="4" type="ORF">A3G33_10695</name>
</gene>
<sequence>MKITIRLIISLLIGAALVVLVFSYVQARGEQKRLDEELSLRAAVLAKSFKEAIEPFIEQTEQPNRIKKFIEKFQGHKRLIGIIVDLKDIGRITLPAELGKSDIFQKELVESFEQGMTVDINSKWDERNVNFFTVPLVKGEVYIGALGLIHDRSYIVNYIRSFWKNSAINFSILATILSIITLIIIRWNVTDPIARISEVVRKATQSDTQPTDTSQEKGDMEKLVHAVSHMAANLKATRLDLAAQSRMANLQGTIWTKERLKDFLRTKLEGQSLFVIANREPYIHRKKGNTIECITPASGVVTALDPVLQATGGIWVAHGSGDADREVVDKHNQIPVPPWKSTYSLKRVWLTEEEEKGYYYGFSNEGLWPLCHISHVRPVFRADDWKQYQEVNRKFAQSLIEELGDKPPLILIQDYHFALLPKFIKEERPDAKIALFWHIPWPNPEAFGICPWQEEILEGMLGSDVIGFHTQYHCNNFLDTVDRVLESRIDWTNFAVVRSGKTSHVRPFPISISISNGKEAEAIQKSIAELKKTYGLEGKKIGVGVDRIDYTKGLLERFRAIERLLERFPHYQKKVVFVELAAPSRTLIPAYQNHLIEVETLVAKINEKYQNGNYRPILFLKEHHIHETIQSFYKMADFCLVSSLHDGMNLVAKEFVAAREDESGVLVLSRFTGVSHEFQSALLINPYDIEGSAEAIHQALTMIPEEKEERMKKMRAIVREYNVYRWAAEQITELVKSF</sequence>
<comment type="similarity">
    <text evidence="1">Belongs to the glycosyltransferase 20 family.</text>
</comment>
<dbReference type="EMBL" id="MHFR01000063">
    <property type="protein sequence ID" value="OGW95436.1"/>
    <property type="molecule type" value="Genomic_DNA"/>
</dbReference>
<keyword evidence="2" id="KW-0812">Transmembrane</keyword>
<dbReference type="GO" id="GO:0007165">
    <property type="term" value="P:signal transduction"/>
    <property type="evidence" value="ECO:0007669"/>
    <property type="project" value="InterPro"/>
</dbReference>
<dbReference type="InterPro" id="IPR001830">
    <property type="entry name" value="Glyco_trans_20"/>
</dbReference>
<accession>A0A1G1KR76</accession>
<dbReference type="CDD" id="cd03788">
    <property type="entry name" value="GT20_TPS"/>
    <property type="match status" value="1"/>
</dbReference>
<keyword evidence="2" id="KW-0472">Membrane</keyword>
<dbReference type="InterPro" id="IPR003660">
    <property type="entry name" value="HAMP_dom"/>
</dbReference>
<name>A0A1G1KR76_9BACT</name>
<dbReference type="Gene3D" id="3.40.50.2000">
    <property type="entry name" value="Glycogen Phosphorylase B"/>
    <property type="match status" value="2"/>
</dbReference>
<dbReference type="Gene3D" id="6.10.340.10">
    <property type="match status" value="1"/>
</dbReference>
<keyword evidence="2" id="KW-1133">Transmembrane helix</keyword>
<comment type="caution">
    <text evidence="4">The sequence shown here is derived from an EMBL/GenBank/DDBJ whole genome shotgun (WGS) entry which is preliminary data.</text>
</comment>
<evidence type="ECO:0000256" key="2">
    <source>
        <dbReference type="SAM" id="Phobius"/>
    </source>
</evidence>
<dbReference type="GO" id="GO:0016020">
    <property type="term" value="C:membrane"/>
    <property type="evidence" value="ECO:0007669"/>
    <property type="project" value="InterPro"/>
</dbReference>
<protein>
    <recommendedName>
        <fullName evidence="3">HAMP domain-containing protein</fullName>
    </recommendedName>
</protein>
<dbReference type="GO" id="GO:0003825">
    <property type="term" value="F:alpha,alpha-trehalose-phosphate synthase (UDP-forming) activity"/>
    <property type="evidence" value="ECO:0007669"/>
    <property type="project" value="TreeGrafter"/>
</dbReference>
<evidence type="ECO:0000313" key="4">
    <source>
        <dbReference type="EMBL" id="OGW95436.1"/>
    </source>
</evidence>
<dbReference type="PROSITE" id="PS50885">
    <property type="entry name" value="HAMP"/>
    <property type="match status" value="1"/>
</dbReference>
<dbReference type="PANTHER" id="PTHR10788">
    <property type="entry name" value="TREHALOSE-6-PHOSPHATE SYNTHASE"/>
    <property type="match status" value="1"/>
</dbReference>
<evidence type="ECO:0000313" key="5">
    <source>
        <dbReference type="Proteomes" id="UP000178187"/>
    </source>
</evidence>
<dbReference type="AlphaFoldDB" id="A0A1G1KR76"/>
<organism evidence="4 5">
    <name type="scientific">Candidatus Danuiimicrobium aquiferis</name>
    <dbReference type="NCBI Taxonomy" id="1801832"/>
    <lineage>
        <taxon>Bacteria</taxon>
        <taxon>Pseudomonadati</taxon>
        <taxon>Candidatus Omnitrophota</taxon>
        <taxon>Candidatus Danuiimicrobium</taxon>
    </lineage>
</organism>
<dbReference type="Proteomes" id="UP000178187">
    <property type="component" value="Unassembled WGS sequence"/>
</dbReference>
<proteinExistence type="inferred from homology"/>
<evidence type="ECO:0000256" key="1">
    <source>
        <dbReference type="ARBA" id="ARBA00008799"/>
    </source>
</evidence>
<reference evidence="4 5" key="1">
    <citation type="journal article" date="2016" name="Nat. Commun.">
        <title>Thousands of microbial genomes shed light on interconnected biogeochemical processes in an aquifer system.</title>
        <authorList>
            <person name="Anantharaman K."/>
            <person name="Brown C.T."/>
            <person name="Hug L.A."/>
            <person name="Sharon I."/>
            <person name="Castelle C.J."/>
            <person name="Probst A.J."/>
            <person name="Thomas B.C."/>
            <person name="Singh A."/>
            <person name="Wilkins M.J."/>
            <person name="Karaoz U."/>
            <person name="Brodie E.L."/>
            <person name="Williams K.H."/>
            <person name="Hubbard S.S."/>
            <person name="Banfield J.F."/>
        </authorList>
    </citation>
    <scope>NUCLEOTIDE SEQUENCE [LARGE SCALE GENOMIC DNA]</scope>
</reference>
<dbReference type="SUPFAM" id="SSF53756">
    <property type="entry name" value="UDP-Glycosyltransferase/glycogen phosphorylase"/>
    <property type="match status" value="1"/>
</dbReference>